<proteinExistence type="predicted"/>
<dbReference type="PANTHER" id="PTHR10680">
    <property type="entry name" value="PEPTIDYL-GLYCINE ALPHA-AMIDATING MONOOXYGENASE"/>
    <property type="match status" value="1"/>
</dbReference>
<dbReference type="SUPFAM" id="SSF101898">
    <property type="entry name" value="NHL repeat"/>
    <property type="match status" value="1"/>
</dbReference>
<evidence type="ECO:0000313" key="6">
    <source>
        <dbReference type="EMBL" id="CAF4058222.1"/>
    </source>
</evidence>
<evidence type="ECO:0000313" key="5">
    <source>
        <dbReference type="EMBL" id="CAF1283431.1"/>
    </source>
</evidence>
<protein>
    <recommendedName>
        <fullName evidence="8">NHL repeat containing protein</fullName>
    </recommendedName>
</protein>
<dbReference type="CDD" id="cd05819">
    <property type="entry name" value="NHL"/>
    <property type="match status" value="1"/>
</dbReference>
<keyword evidence="2" id="KW-0677">Repeat</keyword>
<dbReference type="Proteomes" id="UP000663864">
    <property type="component" value="Unassembled WGS sequence"/>
</dbReference>
<dbReference type="InterPro" id="IPR001258">
    <property type="entry name" value="NHL_repeat"/>
</dbReference>
<comment type="caution">
    <text evidence="6">The sequence shown here is derived from an EMBL/GenBank/DDBJ whole genome shotgun (WGS) entry which is preliminary data.</text>
</comment>
<gene>
    <name evidence="6" type="ORF">JBS370_LOCUS29433</name>
    <name evidence="5" type="ORF">ZHD862_LOCUS27054</name>
</gene>
<dbReference type="Gene3D" id="2.40.10.500">
    <property type="match status" value="1"/>
</dbReference>
<dbReference type="EMBL" id="CAJNOT010002092">
    <property type="protein sequence ID" value="CAF1283431.1"/>
    <property type="molecule type" value="Genomic_DNA"/>
</dbReference>
<dbReference type="PANTHER" id="PTHR10680:SF14">
    <property type="entry name" value="PEPTIDYL-GLYCINE ALPHA-AMIDATING MONOOXYGENASE"/>
    <property type="match status" value="1"/>
</dbReference>
<organism evidence="6 7">
    <name type="scientific">Rotaria sordida</name>
    <dbReference type="NCBI Taxonomy" id="392033"/>
    <lineage>
        <taxon>Eukaryota</taxon>
        <taxon>Metazoa</taxon>
        <taxon>Spiralia</taxon>
        <taxon>Gnathifera</taxon>
        <taxon>Rotifera</taxon>
        <taxon>Eurotatoria</taxon>
        <taxon>Bdelloidea</taxon>
        <taxon>Philodinida</taxon>
        <taxon>Philodinidae</taxon>
        <taxon>Rotaria</taxon>
    </lineage>
</organism>
<dbReference type="GO" id="GO:0005576">
    <property type="term" value="C:extracellular region"/>
    <property type="evidence" value="ECO:0007669"/>
    <property type="project" value="TreeGrafter"/>
</dbReference>
<evidence type="ECO:0000313" key="7">
    <source>
        <dbReference type="Proteomes" id="UP000663836"/>
    </source>
</evidence>
<evidence type="ECO:0000256" key="1">
    <source>
        <dbReference type="ARBA" id="ARBA00022729"/>
    </source>
</evidence>
<evidence type="ECO:0008006" key="8">
    <source>
        <dbReference type="Google" id="ProtNLM"/>
    </source>
</evidence>
<name>A0A819SER6_9BILA</name>
<accession>A0A819SER6</accession>
<reference evidence="6" key="1">
    <citation type="submission" date="2021-02" db="EMBL/GenBank/DDBJ databases">
        <authorList>
            <person name="Nowell W R."/>
        </authorList>
    </citation>
    <scope>NUCLEOTIDE SEQUENCE</scope>
</reference>
<evidence type="ECO:0000256" key="2">
    <source>
        <dbReference type="ARBA" id="ARBA00022737"/>
    </source>
</evidence>
<dbReference type="EMBL" id="CAJOBD010006336">
    <property type="protein sequence ID" value="CAF4058222.1"/>
    <property type="molecule type" value="Genomic_DNA"/>
</dbReference>
<keyword evidence="3" id="KW-0325">Glycoprotein</keyword>
<feature type="repeat" description="NHL" evidence="4">
    <location>
        <begin position="121"/>
        <end position="151"/>
    </location>
</feature>
<evidence type="ECO:0000256" key="3">
    <source>
        <dbReference type="ARBA" id="ARBA00023180"/>
    </source>
</evidence>
<dbReference type="Gene3D" id="2.120.10.30">
    <property type="entry name" value="TolB, C-terminal domain"/>
    <property type="match status" value="1"/>
</dbReference>
<dbReference type="Proteomes" id="UP000663836">
    <property type="component" value="Unassembled WGS sequence"/>
</dbReference>
<dbReference type="Pfam" id="PF01436">
    <property type="entry name" value="NHL"/>
    <property type="match status" value="1"/>
</dbReference>
<dbReference type="AlphaFoldDB" id="A0A819SER6"/>
<dbReference type="PROSITE" id="PS51125">
    <property type="entry name" value="NHL"/>
    <property type="match status" value="1"/>
</dbReference>
<dbReference type="InterPro" id="IPR011042">
    <property type="entry name" value="6-blade_b-propeller_TolB-like"/>
</dbReference>
<sequence length="202" mass="21758">MGLLLTIGSAGTDNNELYKPYGIVQDPSTKTLYIADYNNHRMMSYTSDASLGSIVAGGNGLGTNNTQLNYPTGLYFDSFMNSLVIANFKANNIVQWTLGASNWTLVAGSITGSPGNSSVLLYRPADVTLDPIGNVHVVDTGNHQIQLFLAGQTEGTTIAGISYMSGSNSTQLTIPYIVRLDSQLNLYVVDTGNSRIQRFLLY</sequence>
<evidence type="ECO:0000256" key="4">
    <source>
        <dbReference type="PROSITE-ProRule" id="PRU00504"/>
    </source>
</evidence>
<keyword evidence="1" id="KW-0732">Signal</keyword>